<keyword evidence="2" id="KW-1185">Reference proteome</keyword>
<organism evidence="1 2">
    <name type="scientific">Rhododendron molle</name>
    <name type="common">Chinese azalea</name>
    <name type="synonym">Azalea mollis</name>
    <dbReference type="NCBI Taxonomy" id="49168"/>
    <lineage>
        <taxon>Eukaryota</taxon>
        <taxon>Viridiplantae</taxon>
        <taxon>Streptophyta</taxon>
        <taxon>Embryophyta</taxon>
        <taxon>Tracheophyta</taxon>
        <taxon>Spermatophyta</taxon>
        <taxon>Magnoliopsida</taxon>
        <taxon>eudicotyledons</taxon>
        <taxon>Gunneridae</taxon>
        <taxon>Pentapetalae</taxon>
        <taxon>asterids</taxon>
        <taxon>Ericales</taxon>
        <taxon>Ericaceae</taxon>
        <taxon>Ericoideae</taxon>
        <taxon>Rhodoreae</taxon>
        <taxon>Rhododendron</taxon>
    </lineage>
</organism>
<sequence>MERGRSCSDDRSKGLTAGVVMIDCGDGDGDGRRRSRGVAEDGFFFFFGRTEKKEDEVEKGAWVLCKIGTKIIPTKWLSKLGTYNIESRGATISVRVADHPAIVAD</sequence>
<reference evidence="1" key="1">
    <citation type="submission" date="2022-02" db="EMBL/GenBank/DDBJ databases">
        <title>Plant Genome Project.</title>
        <authorList>
            <person name="Zhang R.-G."/>
        </authorList>
    </citation>
    <scope>NUCLEOTIDE SEQUENCE</scope>
    <source>
        <strain evidence="1">AT1</strain>
    </source>
</reference>
<name>A0ACC0NSH1_RHOML</name>
<protein>
    <submittedName>
        <fullName evidence="1">Uncharacterized protein</fullName>
    </submittedName>
</protein>
<evidence type="ECO:0000313" key="1">
    <source>
        <dbReference type="EMBL" id="KAI8555428.1"/>
    </source>
</evidence>
<comment type="caution">
    <text evidence="1">The sequence shown here is derived from an EMBL/GenBank/DDBJ whole genome shotgun (WGS) entry which is preliminary data.</text>
</comment>
<dbReference type="EMBL" id="CM046392">
    <property type="protein sequence ID" value="KAI8555428.1"/>
    <property type="molecule type" value="Genomic_DNA"/>
</dbReference>
<accession>A0ACC0NSH1</accession>
<proteinExistence type="predicted"/>
<gene>
    <name evidence="1" type="ORF">RHMOL_Rhmol05G0173900</name>
</gene>
<evidence type="ECO:0000313" key="2">
    <source>
        <dbReference type="Proteomes" id="UP001062846"/>
    </source>
</evidence>
<dbReference type="Proteomes" id="UP001062846">
    <property type="component" value="Chromosome 5"/>
</dbReference>